<comment type="caution">
    <text evidence="1">The sequence shown here is derived from an EMBL/GenBank/DDBJ whole genome shotgun (WGS) entry which is preliminary data.</text>
</comment>
<dbReference type="Proteomes" id="UP000233750">
    <property type="component" value="Unassembled WGS sequence"/>
</dbReference>
<evidence type="ECO:0000313" key="1">
    <source>
        <dbReference type="EMBL" id="PKV92608.1"/>
    </source>
</evidence>
<dbReference type="AlphaFoldDB" id="A0A2N3WFF6"/>
<evidence type="ECO:0000313" key="2">
    <source>
        <dbReference type="Proteomes" id="UP000233750"/>
    </source>
</evidence>
<proteinExistence type="predicted"/>
<accession>A0A2N3WFF6</accession>
<keyword evidence="2" id="KW-1185">Reference proteome</keyword>
<organism evidence="1 2">
    <name type="scientific">Amycolatopsis echigonensis</name>
    <dbReference type="NCBI Taxonomy" id="2576905"/>
    <lineage>
        <taxon>Bacteria</taxon>
        <taxon>Bacillati</taxon>
        <taxon>Actinomycetota</taxon>
        <taxon>Actinomycetes</taxon>
        <taxon>Pseudonocardiales</taxon>
        <taxon>Pseudonocardiaceae</taxon>
        <taxon>Amycolatopsis</taxon>
    </lineage>
</organism>
<sequence>MARPRRSPRPGHFLDAASRSLAQATRQLLEAAAGGVTHDHLRQVGWYLVQLTGGLAELTATAAVRLDEHARIRLLRTQEGGDPTENLTRAARLLTELRQALDRADEAARDYYTCLSRLVVDADPSLTGKEPRRG</sequence>
<name>A0A2N3WFF6_9PSEU</name>
<protein>
    <submittedName>
        <fullName evidence="1">Uncharacterized protein</fullName>
    </submittedName>
</protein>
<dbReference type="EMBL" id="PJMY01000003">
    <property type="protein sequence ID" value="PKV92608.1"/>
    <property type="molecule type" value="Genomic_DNA"/>
</dbReference>
<gene>
    <name evidence="1" type="ORF">ATK30_3430</name>
</gene>
<reference evidence="1 2" key="1">
    <citation type="submission" date="2017-12" db="EMBL/GenBank/DDBJ databases">
        <title>Sequencing the genomes of 1000 Actinobacteria strains.</title>
        <authorList>
            <person name="Klenk H.-P."/>
        </authorList>
    </citation>
    <scope>NUCLEOTIDE SEQUENCE [LARGE SCALE GENOMIC DNA]</scope>
    <source>
        <strain evidence="1 2">DSM 45165</strain>
    </source>
</reference>
<dbReference type="RefSeq" id="WP_101436398.1">
    <property type="nucleotide sequence ID" value="NZ_PJMY01000003.1"/>
</dbReference>